<accession>A0A6A7AGL3</accession>
<dbReference type="Gene3D" id="3.40.50.1110">
    <property type="entry name" value="SGNH hydrolase"/>
    <property type="match status" value="1"/>
</dbReference>
<protein>
    <recommendedName>
        <fullName evidence="3">SGNH hydrolase</fullName>
    </recommendedName>
</protein>
<organism evidence="1 2">
    <name type="scientific">Ophiobolus disseminans</name>
    <dbReference type="NCBI Taxonomy" id="1469910"/>
    <lineage>
        <taxon>Eukaryota</taxon>
        <taxon>Fungi</taxon>
        <taxon>Dikarya</taxon>
        <taxon>Ascomycota</taxon>
        <taxon>Pezizomycotina</taxon>
        <taxon>Dothideomycetes</taxon>
        <taxon>Pleosporomycetidae</taxon>
        <taxon>Pleosporales</taxon>
        <taxon>Pleosporineae</taxon>
        <taxon>Phaeosphaeriaceae</taxon>
        <taxon>Ophiobolus</taxon>
    </lineage>
</organism>
<evidence type="ECO:0000313" key="1">
    <source>
        <dbReference type="EMBL" id="KAF2832441.1"/>
    </source>
</evidence>
<dbReference type="OrthoDB" id="21678at2759"/>
<dbReference type="GO" id="GO:0016788">
    <property type="term" value="F:hydrolase activity, acting on ester bonds"/>
    <property type="evidence" value="ECO:0007669"/>
    <property type="project" value="InterPro"/>
</dbReference>
<dbReference type="GO" id="GO:0006629">
    <property type="term" value="P:lipid metabolic process"/>
    <property type="evidence" value="ECO:0007669"/>
    <property type="project" value="TreeGrafter"/>
</dbReference>
<reference evidence="1" key="1">
    <citation type="journal article" date="2020" name="Stud. Mycol.">
        <title>101 Dothideomycetes genomes: a test case for predicting lifestyles and emergence of pathogens.</title>
        <authorList>
            <person name="Haridas S."/>
            <person name="Albert R."/>
            <person name="Binder M."/>
            <person name="Bloem J."/>
            <person name="Labutti K."/>
            <person name="Salamov A."/>
            <person name="Andreopoulos B."/>
            <person name="Baker S."/>
            <person name="Barry K."/>
            <person name="Bills G."/>
            <person name="Bluhm B."/>
            <person name="Cannon C."/>
            <person name="Castanera R."/>
            <person name="Culley D."/>
            <person name="Daum C."/>
            <person name="Ezra D."/>
            <person name="Gonzalez J."/>
            <person name="Henrissat B."/>
            <person name="Kuo A."/>
            <person name="Liang C."/>
            <person name="Lipzen A."/>
            <person name="Lutzoni F."/>
            <person name="Magnuson J."/>
            <person name="Mondo S."/>
            <person name="Nolan M."/>
            <person name="Ohm R."/>
            <person name="Pangilinan J."/>
            <person name="Park H.-J."/>
            <person name="Ramirez L."/>
            <person name="Alfaro M."/>
            <person name="Sun H."/>
            <person name="Tritt A."/>
            <person name="Yoshinaga Y."/>
            <person name="Zwiers L.-H."/>
            <person name="Turgeon B."/>
            <person name="Goodwin S."/>
            <person name="Spatafora J."/>
            <person name="Crous P."/>
            <person name="Grigoriev I."/>
        </authorList>
    </citation>
    <scope>NUCLEOTIDE SEQUENCE</scope>
    <source>
        <strain evidence="1">CBS 113818</strain>
    </source>
</reference>
<keyword evidence="2" id="KW-1185">Reference proteome</keyword>
<dbReference type="EMBL" id="MU006217">
    <property type="protein sequence ID" value="KAF2832441.1"/>
    <property type="molecule type" value="Genomic_DNA"/>
</dbReference>
<evidence type="ECO:0000313" key="2">
    <source>
        <dbReference type="Proteomes" id="UP000799424"/>
    </source>
</evidence>
<proteinExistence type="predicted"/>
<dbReference type="SUPFAM" id="SSF52266">
    <property type="entry name" value="SGNH hydrolase"/>
    <property type="match status" value="1"/>
</dbReference>
<dbReference type="InterPro" id="IPR037460">
    <property type="entry name" value="SEST-like"/>
</dbReference>
<evidence type="ECO:0008006" key="3">
    <source>
        <dbReference type="Google" id="ProtNLM"/>
    </source>
</evidence>
<dbReference type="InterPro" id="IPR036514">
    <property type="entry name" value="SGNH_hydro_sf"/>
</dbReference>
<name>A0A6A7AGL3_9PLEO</name>
<sequence length="351" mass="38925">MAPPGIDFQNLPCSGAVVGEVLRGGEKSQIDSWQNPQKADIATISIGGNDIGFYNILTACVLRVGQGFAGDCDVALSKANEMIQGRDLRNDVASALQQIMEKSGRTGFKIYVTGYPAFFNVDTLYCDYTTFYYWEPGHHFFHHPGDWAYLLQERRRKLNNVVMALNRMLLEVVDGVNRNGWTQRAIFVDPNPQYNGHRFCEKDAGRDVREPDEKREDTWLFLSGWPDNSLPGTASAARAIEQERKAISMGPNKTAGNLDGYGLVGACMDSETHDWAQLIACDVAVATIVTSSNNSAPNLAKSIYRKDLAAIAKGDFEAVQVPWYVPTRSAKTFHPKTLGQLAYKTAIMNVW</sequence>
<dbReference type="PANTHER" id="PTHR37981">
    <property type="entry name" value="LIPASE 2"/>
    <property type="match status" value="1"/>
</dbReference>
<gene>
    <name evidence="1" type="ORF">CC86DRAFT_401206</name>
</gene>
<dbReference type="PANTHER" id="PTHR37981:SF1">
    <property type="entry name" value="SGNH HYDROLASE-TYPE ESTERASE DOMAIN-CONTAINING PROTEIN"/>
    <property type="match status" value="1"/>
</dbReference>
<dbReference type="AlphaFoldDB" id="A0A6A7AGL3"/>
<dbReference type="Proteomes" id="UP000799424">
    <property type="component" value="Unassembled WGS sequence"/>
</dbReference>